<organism evidence="2 3">
    <name type="scientific">Microbotryum saponariae</name>
    <dbReference type="NCBI Taxonomy" id="289078"/>
    <lineage>
        <taxon>Eukaryota</taxon>
        <taxon>Fungi</taxon>
        <taxon>Dikarya</taxon>
        <taxon>Basidiomycota</taxon>
        <taxon>Pucciniomycotina</taxon>
        <taxon>Microbotryomycetes</taxon>
        <taxon>Microbotryales</taxon>
        <taxon>Microbotryaceae</taxon>
        <taxon>Microbotryum</taxon>
    </lineage>
</organism>
<evidence type="ECO:0000313" key="3">
    <source>
        <dbReference type="Proteomes" id="UP000249723"/>
    </source>
</evidence>
<protein>
    <submittedName>
        <fullName evidence="2">BZ3500_MvSof-1268-A1-R1_Chr1-1g01230 protein</fullName>
    </submittedName>
</protein>
<dbReference type="OrthoDB" id="10363557at2759"/>
<sequence>MLSGKCLVTSSPRLCSLVLILLVLVSLVSAEPSPQNWPFKGKLQPHVQSDKRQAPQTPLRLAKKKVPCDECARSCWDDARNVSRTWRYCSDTCGCKSVAYY</sequence>
<accession>A0A2X0LCX1</accession>
<evidence type="ECO:0000256" key="1">
    <source>
        <dbReference type="SAM" id="SignalP"/>
    </source>
</evidence>
<keyword evidence="3" id="KW-1185">Reference proteome</keyword>
<feature type="chain" id="PRO_5030060196" evidence="1">
    <location>
        <begin position="31"/>
        <end position="101"/>
    </location>
</feature>
<keyword evidence="1" id="KW-0732">Signal</keyword>
<gene>
    <name evidence="2" type="ORF">BZ3500_MVSOF-1268-A1-R1_CHR1-1G01230</name>
</gene>
<dbReference type="Proteomes" id="UP000249723">
    <property type="component" value="Unassembled WGS sequence"/>
</dbReference>
<evidence type="ECO:0000313" key="2">
    <source>
        <dbReference type="EMBL" id="SCZ89517.1"/>
    </source>
</evidence>
<reference evidence="3" key="1">
    <citation type="submission" date="2016-10" db="EMBL/GenBank/DDBJ databases">
        <authorList>
            <person name="Jeantristanb JTB J.-T."/>
            <person name="Ricardo R."/>
        </authorList>
    </citation>
    <scope>NUCLEOTIDE SEQUENCE [LARGE SCALE GENOMIC DNA]</scope>
</reference>
<name>A0A2X0LCX1_9BASI</name>
<dbReference type="EMBL" id="FMWP01000013">
    <property type="protein sequence ID" value="SCZ89517.1"/>
    <property type="molecule type" value="Genomic_DNA"/>
</dbReference>
<proteinExistence type="predicted"/>
<feature type="signal peptide" evidence="1">
    <location>
        <begin position="1"/>
        <end position="30"/>
    </location>
</feature>
<dbReference type="AlphaFoldDB" id="A0A2X0LCX1"/>